<comment type="cofactor">
    <cofactor evidence="1">
        <name>Zn(2+)</name>
        <dbReference type="ChEBI" id="CHEBI:29105"/>
    </cofactor>
</comment>
<dbReference type="InterPro" id="IPR002933">
    <property type="entry name" value="Peptidase_M20"/>
</dbReference>
<dbReference type="InterPro" id="IPR011650">
    <property type="entry name" value="Peptidase_M20_dimer"/>
</dbReference>
<keyword evidence="4" id="KW-0862">Zinc</keyword>
<dbReference type="PANTHER" id="PTHR43808:SF9">
    <property type="entry name" value="BLL0789 PROTEIN"/>
    <property type="match status" value="1"/>
</dbReference>
<reference evidence="8" key="1">
    <citation type="submission" date="2016-10" db="EMBL/GenBank/DDBJ databases">
        <authorList>
            <person name="Varghese N."/>
            <person name="Submissions S."/>
        </authorList>
    </citation>
    <scope>NUCLEOTIDE SEQUENCE [LARGE SCALE GENOMIC DNA]</scope>
    <source>
        <strain evidence="8">SP</strain>
    </source>
</reference>
<dbReference type="EMBL" id="FNPI01000011">
    <property type="protein sequence ID" value="SDZ39772.1"/>
    <property type="molecule type" value="Genomic_DNA"/>
</dbReference>
<dbReference type="GO" id="GO:0004180">
    <property type="term" value="F:carboxypeptidase activity"/>
    <property type="evidence" value="ECO:0007669"/>
    <property type="project" value="UniProtKB-KW"/>
</dbReference>
<dbReference type="Pfam" id="PF01546">
    <property type="entry name" value="Peptidase_M20"/>
    <property type="match status" value="1"/>
</dbReference>
<evidence type="ECO:0000313" key="7">
    <source>
        <dbReference type="EMBL" id="SDZ39772.1"/>
    </source>
</evidence>
<dbReference type="SUPFAM" id="SSF55031">
    <property type="entry name" value="Bacterial exopeptidase dimerisation domain"/>
    <property type="match status" value="1"/>
</dbReference>
<dbReference type="Gene3D" id="3.30.70.360">
    <property type="match status" value="1"/>
</dbReference>
<keyword evidence="3" id="KW-0378">Hydrolase</keyword>
<feature type="active site" description="Proton acceptor" evidence="5">
    <location>
        <position position="139"/>
    </location>
</feature>
<dbReference type="PANTHER" id="PTHR43808">
    <property type="entry name" value="ACETYLORNITHINE DEACETYLASE"/>
    <property type="match status" value="1"/>
</dbReference>
<name>A0A1H3SP63_9BACI</name>
<evidence type="ECO:0000256" key="1">
    <source>
        <dbReference type="ARBA" id="ARBA00001947"/>
    </source>
</evidence>
<dbReference type="Pfam" id="PF07687">
    <property type="entry name" value="M20_dimer"/>
    <property type="match status" value="1"/>
</dbReference>
<evidence type="ECO:0000256" key="2">
    <source>
        <dbReference type="ARBA" id="ARBA00022723"/>
    </source>
</evidence>
<keyword evidence="7" id="KW-0645">Protease</keyword>
<keyword evidence="2" id="KW-0479">Metal-binding</keyword>
<dbReference type="CDD" id="cd03885">
    <property type="entry name" value="M20_CPDG2"/>
    <property type="match status" value="1"/>
</dbReference>
<evidence type="ECO:0000259" key="6">
    <source>
        <dbReference type="Pfam" id="PF07687"/>
    </source>
</evidence>
<dbReference type="STRING" id="1503961.SAMN05421736_111163"/>
<keyword evidence="7" id="KW-0121">Carboxypeptidase</keyword>
<feature type="domain" description="Peptidase M20 dimerisation" evidence="6">
    <location>
        <begin position="175"/>
        <end position="275"/>
    </location>
</feature>
<keyword evidence="8" id="KW-1185">Reference proteome</keyword>
<evidence type="ECO:0000313" key="8">
    <source>
        <dbReference type="Proteomes" id="UP000198935"/>
    </source>
</evidence>
<accession>A0A1H3SP63</accession>
<dbReference type="PIRSF" id="PIRSF037238">
    <property type="entry name" value="Carboxypeptidase_G2"/>
    <property type="match status" value="1"/>
</dbReference>
<dbReference type="InterPro" id="IPR001261">
    <property type="entry name" value="ArgE/DapE_CS"/>
</dbReference>
<protein>
    <submittedName>
        <fullName evidence="7">Glutamate carboxypeptidase</fullName>
    </submittedName>
</protein>
<dbReference type="InterPro" id="IPR017150">
    <property type="entry name" value="Pept_M20_glutamate_carboxypep"/>
</dbReference>
<feature type="active site" evidence="5">
    <location>
        <position position="78"/>
    </location>
</feature>
<evidence type="ECO:0000256" key="3">
    <source>
        <dbReference type="ARBA" id="ARBA00022801"/>
    </source>
</evidence>
<dbReference type="PROSITE" id="PS00758">
    <property type="entry name" value="ARGE_DAPE_CPG2_1"/>
    <property type="match status" value="1"/>
</dbReference>
<dbReference type="Gene3D" id="3.40.630.10">
    <property type="entry name" value="Zn peptidases"/>
    <property type="match status" value="1"/>
</dbReference>
<organism evidence="7 8">
    <name type="scientific">Evansella caseinilytica</name>
    <dbReference type="NCBI Taxonomy" id="1503961"/>
    <lineage>
        <taxon>Bacteria</taxon>
        <taxon>Bacillati</taxon>
        <taxon>Bacillota</taxon>
        <taxon>Bacilli</taxon>
        <taxon>Bacillales</taxon>
        <taxon>Bacillaceae</taxon>
        <taxon>Evansella</taxon>
    </lineage>
</organism>
<evidence type="ECO:0000256" key="4">
    <source>
        <dbReference type="ARBA" id="ARBA00022833"/>
    </source>
</evidence>
<dbReference type="Proteomes" id="UP000198935">
    <property type="component" value="Unassembled WGS sequence"/>
</dbReference>
<dbReference type="AlphaFoldDB" id="A0A1H3SP63"/>
<sequence>MDIAEKDEMLFLLEKLVNIDSGSYHKDGVDRVGRLLMKAFNEIGFKVAVFKQERYGDHLLFTHAHAFAPKILLLAHLDTVFSPGTAVDRPFQLIGNRAYGPGVVDMKGSLVTSLFAVKALVDAQSPAGKNVAILMTSDEEIGAPTGRALIEQQGLDKKAVLVMEPARQDGSLVTSRRGGGRYTLKITGKAAHSGVEPEKGRSAIKELAHKVIELHCLSNIRQGISVNVGIIEGGTAVNTVADFAEAKVDVRISKQEQAEPLDRKIRRICATPAVRGTAIQLDGGITRPPMERNSQTVSLFQLIQTVANTIGLKLTDTTTGGSSDASFTSALGIPTMDGLGPVGGYPHSDKEYLEVDTLQERALLLAKVIERLSEERSST</sequence>
<proteinExistence type="predicted"/>
<dbReference type="InterPro" id="IPR050072">
    <property type="entry name" value="Peptidase_M20A"/>
</dbReference>
<dbReference type="InterPro" id="IPR036264">
    <property type="entry name" value="Bact_exopeptidase_dim_dom"/>
</dbReference>
<dbReference type="OrthoDB" id="9783294at2"/>
<dbReference type="SUPFAM" id="SSF53187">
    <property type="entry name" value="Zn-dependent exopeptidases"/>
    <property type="match status" value="1"/>
</dbReference>
<dbReference type="GO" id="GO:0046872">
    <property type="term" value="F:metal ion binding"/>
    <property type="evidence" value="ECO:0007669"/>
    <property type="project" value="UniProtKB-KW"/>
</dbReference>
<gene>
    <name evidence="7" type="ORF">SAMN05421736_111163</name>
</gene>
<evidence type="ECO:0000256" key="5">
    <source>
        <dbReference type="PIRSR" id="PIRSR037238-1"/>
    </source>
</evidence>